<organism evidence="1 2">
    <name type="scientific">Penicillium atrosanguineum</name>
    <dbReference type="NCBI Taxonomy" id="1132637"/>
    <lineage>
        <taxon>Eukaryota</taxon>
        <taxon>Fungi</taxon>
        <taxon>Dikarya</taxon>
        <taxon>Ascomycota</taxon>
        <taxon>Pezizomycotina</taxon>
        <taxon>Eurotiomycetes</taxon>
        <taxon>Eurotiomycetidae</taxon>
        <taxon>Eurotiales</taxon>
        <taxon>Aspergillaceae</taxon>
        <taxon>Penicillium</taxon>
    </lineage>
</organism>
<reference evidence="1" key="1">
    <citation type="submission" date="2022-12" db="EMBL/GenBank/DDBJ databases">
        <authorList>
            <person name="Petersen C."/>
        </authorList>
    </citation>
    <scope>NUCLEOTIDE SEQUENCE</scope>
    <source>
        <strain evidence="1">IBT 21472</strain>
    </source>
</reference>
<dbReference type="Proteomes" id="UP001147746">
    <property type="component" value="Unassembled WGS sequence"/>
</dbReference>
<dbReference type="Gene3D" id="3.30.559.10">
    <property type="entry name" value="Chloramphenicol acetyltransferase-like domain"/>
    <property type="match status" value="1"/>
</dbReference>
<comment type="caution">
    <text evidence="1">The sequence shown here is derived from an EMBL/GenBank/DDBJ whole genome shotgun (WGS) entry which is preliminary data.</text>
</comment>
<keyword evidence="2" id="KW-1185">Reference proteome</keyword>
<protein>
    <submittedName>
        <fullName evidence="1">Uncharacterized protein</fullName>
    </submittedName>
</protein>
<dbReference type="AlphaFoldDB" id="A0A9W9U2N0"/>
<name>A0A9W9U2N0_9EURO</name>
<accession>A0A9W9U2N0</accession>
<evidence type="ECO:0000313" key="1">
    <source>
        <dbReference type="EMBL" id="KAJ5307850.1"/>
    </source>
</evidence>
<dbReference type="EMBL" id="JAPZBO010000008">
    <property type="protein sequence ID" value="KAJ5307850.1"/>
    <property type="molecule type" value="Genomic_DNA"/>
</dbReference>
<evidence type="ECO:0000313" key="2">
    <source>
        <dbReference type="Proteomes" id="UP001147746"/>
    </source>
</evidence>
<sequence>MATLMRTLRILFQPKKSLRWYQASPTIFRRNIDAVEGFHVTSGSENVPQGRRRLDLTATVNLQVGNGNKPTRHQARKAWIALRRKHPAMASVIQGSKRVYYRMDHQERQAWLDETFVNVPGEHALTPEVLNRYKATSRPTMYFLEDAHMFALRTPHYTMDGLGVFSLLGEYLAELGRIANKEQNACFDEQPSDLASCLEEAVQPTLSVTKTTFTTLENPTKLASKLPIHCN</sequence>
<dbReference type="PANTHER" id="PTHR42034">
    <property type="entry name" value="CHROMOSOME 7, WHOLE GENOME SHOTGUN SEQUENCE-RELATED"/>
    <property type="match status" value="1"/>
</dbReference>
<dbReference type="InterPro" id="IPR023213">
    <property type="entry name" value="CAT-like_dom_sf"/>
</dbReference>
<proteinExistence type="predicted"/>
<gene>
    <name evidence="1" type="ORF">N7476_008506</name>
</gene>
<reference evidence="1" key="2">
    <citation type="journal article" date="2023" name="IMA Fungus">
        <title>Comparative genomic study of the Penicillium genus elucidates a diverse pangenome and 15 lateral gene transfer events.</title>
        <authorList>
            <person name="Petersen C."/>
            <person name="Sorensen T."/>
            <person name="Nielsen M.R."/>
            <person name="Sondergaard T.E."/>
            <person name="Sorensen J.L."/>
            <person name="Fitzpatrick D.A."/>
            <person name="Frisvad J.C."/>
            <person name="Nielsen K.L."/>
        </authorList>
    </citation>
    <scope>NUCLEOTIDE SEQUENCE</scope>
    <source>
        <strain evidence="1">IBT 21472</strain>
    </source>
</reference>
<dbReference type="PANTHER" id="PTHR42034:SF1">
    <property type="entry name" value="CONDENSATION DOMAIN-CONTAINING PROTEIN"/>
    <property type="match status" value="1"/>
</dbReference>